<evidence type="ECO:0000256" key="1">
    <source>
        <dbReference type="SAM" id="SignalP"/>
    </source>
</evidence>
<keyword evidence="1" id="KW-0732">Signal</keyword>
<comment type="caution">
    <text evidence="2">The sequence shown here is derived from an EMBL/GenBank/DDBJ whole genome shotgun (WGS) entry which is preliminary data.</text>
</comment>
<dbReference type="Proteomes" id="UP001155241">
    <property type="component" value="Unassembled WGS sequence"/>
</dbReference>
<feature type="signal peptide" evidence="1">
    <location>
        <begin position="1"/>
        <end position="24"/>
    </location>
</feature>
<name>A0A9X2F760_9BACT</name>
<dbReference type="InterPro" id="IPR018247">
    <property type="entry name" value="EF_Hand_1_Ca_BS"/>
</dbReference>
<proteinExistence type="predicted"/>
<protein>
    <submittedName>
        <fullName evidence="2">Type VI secretion system tube protein Hcp</fullName>
    </submittedName>
</protein>
<feature type="chain" id="PRO_5040950761" evidence="1">
    <location>
        <begin position="25"/>
        <end position="273"/>
    </location>
</feature>
<organism evidence="2 3">
    <name type="scientific">Aeoliella straminimaris</name>
    <dbReference type="NCBI Taxonomy" id="2954799"/>
    <lineage>
        <taxon>Bacteria</taxon>
        <taxon>Pseudomonadati</taxon>
        <taxon>Planctomycetota</taxon>
        <taxon>Planctomycetia</taxon>
        <taxon>Pirellulales</taxon>
        <taxon>Lacipirellulaceae</taxon>
        <taxon>Aeoliella</taxon>
    </lineage>
</organism>
<keyword evidence="3" id="KW-1185">Reference proteome</keyword>
<dbReference type="EMBL" id="JAMXLR010000024">
    <property type="protein sequence ID" value="MCO6043535.1"/>
    <property type="molecule type" value="Genomic_DNA"/>
</dbReference>
<dbReference type="InterPro" id="IPR036439">
    <property type="entry name" value="Dockerin_dom_sf"/>
</dbReference>
<evidence type="ECO:0000313" key="2">
    <source>
        <dbReference type="EMBL" id="MCO6043535.1"/>
    </source>
</evidence>
<sequence length="273" mass="29177">MHKAAVAILLGTLLGMTSCQLVQAAGYIKFDGVDGESTDAAHQGWSDLSRFQFDILRPFDNGRLGRESLSTKFSMPTDSAYPFLTNALMLARSFDSVQVELWDDDQLMTSYEYENALTPQLSVTYSGGAPGQLNGTLVSESLTLSHYTYDSRDGSLLDVVTFEYDFSFPAGAVSAGPLPGDYNGDGTVDQSDYGQWKSQFGTIPVPIGSGADGNADGLVDLADYNVWRNHLGSTTTPSMAATEAVPEPTPLALAILGIVGVALVSRHRTEPLA</sequence>
<dbReference type="RefSeq" id="WP_252851640.1">
    <property type="nucleotide sequence ID" value="NZ_JAMXLR010000024.1"/>
</dbReference>
<reference evidence="2" key="1">
    <citation type="submission" date="2022-06" db="EMBL/GenBank/DDBJ databases">
        <title>Aeoliella straminimaris, a novel planctomycete from sediments.</title>
        <authorList>
            <person name="Vitorino I.R."/>
            <person name="Lage O.M."/>
        </authorList>
    </citation>
    <scope>NUCLEOTIDE SEQUENCE</scope>
    <source>
        <strain evidence="2">ICT_H6.2</strain>
    </source>
</reference>
<dbReference type="GO" id="GO:0000272">
    <property type="term" value="P:polysaccharide catabolic process"/>
    <property type="evidence" value="ECO:0007669"/>
    <property type="project" value="InterPro"/>
</dbReference>
<dbReference type="Gene3D" id="2.30.110.20">
    <property type="entry name" value="Hcp1-like"/>
    <property type="match status" value="1"/>
</dbReference>
<dbReference type="PROSITE" id="PS00018">
    <property type="entry name" value="EF_HAND_1"/>
    <property type="match status" value="1"/>
</dbReference>
<dbReference type="AlphaFoldDB" id="A0A9X2F760"/>
<dbReference type="Gene3D" id="1.10.1330.10">
    <property type="entry name" value="Dockerin domain"/>
    <property type="match status" value="1"/>
</dbReference>
<dbReference type="InterPro" id="IPR036624">
    <property type="entry name" value="Hcp1-lik_sf"/>
</dbReference>
<dbReference type="PROSITE" id="PS51257">
    <property type="entry name" value="PROKAR_LIPOPROTEIN"/>
    <property type="match status" value="1"/>
</dbReference>
<dbReference type="InterPro" id="IPR008514">
    <property type="entry name" value="T6SS_Hcp"/>
</dbReference>
<dbReference type="Pfam" id="PF05638">
    <property type="entry name" value="T6SS_HCP"/>
    <property type="match status" value="1"/>
</dbReference>
<dbReference type="SUPFAM" id="SSF63446">
    <property type="entry name" value="Type I dockerin domain"/>
    <property type="match status" value="1"/>
</dbReference>
<accession>A0A9X2F760</accession>
<evidence type="ECO:0000313" key="3">
    <source>
        <dbReference type="Proteomes" id="UP001155241"/>
    </source>
</evidence>
<dbReference type="SUPFAM" id="SSF141452">
    <property type="entry name" value="Hcp1-like"/>
    <property type="match status" value="1"/>
</dbReference>
<gene>
    <name evidence="2" type="ORF">NG895_06410</name>
</gene>